<name>A0A2A6C908_PRIPA</name>
<evidence type="ECO:0000313" key="2">
    <source>
        <dbReference type="Proteomes" id="UP000005239"/>
    </source>
</evidence>
<dbReference type="Proteomes" id="UP000005239">
    <property type="component" value="Unassembled WGS sequence"/>
</dbReference>
<dbReference type="AlphaFoldDB" id="A0A2A6C908"/>
<evidence type="ECO:0000313" key="1">
    <source>
        <dbReference type="EnsemblMetazoa" id="PPA43728.1"/>
    </source>
</evidence>
<dbReference type="EnsemblMetazoa" id="PPA43728.1">
    <property type="protein sequence ID" value="PPA43728.1"/>
    <property type="gene ID" value="WBGene00282097"/>
</dbReference>
<gene>
    <name evidence="1" type="primary">WBGene00282097</name>
</gene>
<accession>A0A8R1Z508</accession>
<proteinExistence type="predicted"/>
<protein>
    <submittedName>
        <fullName evidence="1">Uncharacterized protein</fullName>
    </submittedName>
</protein>
<sequence length="134" mass="15165">MDSPCDDDSNDMSALANGEEIADDKYLRQSKRTCEKGREQLNICGVRAFSLEFALNMALSGNIYTCEGSRASGLVFEVSWVLDWSDEHPKMFERRYEQLAVFQVTLIVQAMSERGKSNEETAHANWPAQLAYDN</sequence>
<reference evidence="2" key="1">
    <citation type="journal article" date="2008" name="Nat. Genet.">
        <title>The Pristionchus pacificus genome provides a unique perspective on nematode lifestyle and parasitism.</title>
        <authorList>
            <person name="Dieterich C."/>
            <person name="Clifton S.W."/>
            <person name="Schuster L.N."/>
            <person name="Chinwalla A."/>
            <person name="Delehaunty K."/>
            <person name="Dinkelacker I."/>
            <person name="Fulton L."/>
            <person name="Fulton R."/>
            <person name="Godfrey J."/>
            <person name="Minx P."/>
            <person name="Mitreva M."/>
            <person name="Roeseler W."/>
            <person name="Tian H."/>
            <person name="Witte H."/>
            <person name="Yang S.P."/>
            <person name="Wilson R.K."/>
            <person name="Sommer R.J."/>
        </authorList>
    </citation>
    <scope>NUCLEOTIDE SEQUENCE [LARGE SCALE GENOMIC DNA]</scope>
    <source>
        <strain evidence="2">PS312</strain>
    </source>
</reference>
<reference evidence="1" key="2">
    <citation type="submission" date="2022-06" db="UniProtKB">
        <authorList>
            <consortium name="EnsemblMetazoa"/>
        </authorList>
    </citation>
    <scope>IDENTIFICATION</scope>
    <source>
        <strain evidence="1">PS312</strain>
    </source>
</reference>
<keyword evidence="2" id="KW-1185">Reference proteome</keyword>
<accession>A0A2A6C908</accession>
<organism evidence="1 2">
    <name type="scientific">Pristionchus pacificus</name>
    <name type="common">Parasitic nematode worm</name>
    <dbReference type="NCBI Taxonomy" id="54126"/>
    <lineage>
        <taxon>Eukaryota</taxon>
        <taxon>Metazoa</taxon>
        <taxon>Ecdysozoa</taxon>
        <taxon>Nematoda</taxon>
        <taxon>Chromadorea</taxon>
        <taxon>Rhabditida</taxon>
        <taxon>Rhabditina</taxon>
        <taxon>Diplogasteromorpha</taxon>
        <taxon>Diplogasteroidea</taxon>
        <taxon>Neodiplogasteridae</taxon>
        <taxon>Pristionchus</taxon>
    </lineage>
</organism>